<evidence type="ECO:0000313" key="1">
    <source>
        <dbReference type="EMBL" id="MFB9762537.1"/>
    </source>
</evidence>
<sequence length="54" mass="6428">MDWLIGILALFLFPLLMFIWIRKTAKDDCCNNGTKCKKRKVKNWDAKKLKGERQ</sequence>
<accession>A0ABV5WPH4</accession>
<reference evidence="1 2" key="1">
    <citation type="submission" date="2024-09" db="EMBL/GenBank/DDBJ databases">
        <authorList>
            <person name="Sun Q."/>
            <person name="Mori K."/>
        </authorList>
    </citation>
    <scope>NUCLEOTIDE SEQUENCE [LARGE SCALE GENOMIC DNA]</scope>
    <source>
        <strain evidence="1 2">JCM 11201</strain>
    </source>
</reference>
<name>A0ABV5WPH4_9BACI</name>
<evidence type="ECO:0008006" key="3">
    <source>
        <dbReference type="Google" id="ProtNLM"/>
    </source>
</evidence>
<proteinExistence type="predicted"/>
<gene>
    <name evidence="1" type="ORF">ACFFMS_30385</name>
</gene>
<dbReference type="Proteomes" id="UP001589609">
    <property type="component" value="Unassembled WGS sequence"/>
</dbReference>
<evidence type="ECO:0000313" key="2">
    <source>
        <dbReference type="Proteomes" id="UP001589609"/>
    </source>
</evidence>
<protein>
    <recommendedName>
        <fullName evidence="3">FeoB-associated Cys-rich membrane protein</fullName>
    </recommendedName>
</protein>
<dbReference type="EMBL" id="JBHMAF010000198">
    <property type="protein sequence ID" value="MFB9762537.1"/>
    <property type="molecule type" value="Genomic_DNA"/>
</dbReference>
<keyword evidence="2" id="KW-1185">Reference proteome</keyword>
<dbReference type="RefSeq" id="WP_379952436.1">
    <property type="nucleotide sequence ID" value="NZ_JBHMAF010000198.1"/>
</dbReference>
<organism evidence="1 2">
    <name type="scientific">Ectobacillus funiculus</name>
    <dbReference type="NCBI Taxonomy" id="137993"/>
    <lineage>
        <taxon>Bacteria</taxon>
        <taxon>Bacillati</taxon>
        <taxon>Bacillota</taxon>
        <taxon>Bacilli</taxon>
        <taxon>Bacillales</taxon>
        <taxon>Bacillaceae</taxon>
        <taxon>Ectobacillus</taxon>
    </lineage>
</organism>
<comment type="caution">
    <text evidence="1">The sequence shown here is derived from an EMBL/GenBank/DDBJ whole genome shotgun (WGS) entry which is preliminary data.</text>
</comment>